<dbReference type="EMBL" id="JQAZ01000002">
    <property type="protein sequence ID" value="KRN32999.1"/>
    <property type="molecule type" value="Genomic_DNA"/>
</dbReference>
<dbReference type="PANTHER" id="PTHR37294:SF1">
    <property type="entry name" value="3'-5' EXORIBONUCLEASE YHAM"/>
    <property type="match status" value="1"/>
</dbReference>
<dbReference type="SMART" id="SM00471">
    <property type="entry name" value="HDc"/>
    <property type="match status" value="1"/>
</dbReference>
<dbReference type="AlphaFoldDB" id="A0A0R2FIV6"/>
<keyword evidence="6" id="KW-1185">Reference proteome</keyword>
<dbReference type="OrthoDB" id="9778453at2"/>
<accession>A0A0R2FIV6</accession>
<gene>
    <name evidence="4" type="ORF">IV38_GL000790</name>
    <name evidence="5" type="ORF">IV40_GL001063</name>
</gene>
<reference evidence="6 7" key="1">
    <citation type="journal article" date="2015" name="Genome Announc.">
        <title>Expanding the biotechnology potential of lactobacilli through comparative genomics of 213 strains and associated genera.</title>
        <authorList>
            <person name="Sun Z."/>
            <person name="Harris H.M."/>
            <person name="McCann A."/>
            <person name="Guo C."/>
            <person name="Argimon S."/>
            <person name="Zhang W."/>
            <person name="Yang X."/>
            <person name="Jeffery I.B."/>
            <person name="Cooney J.C."/>
            <person name="Kagawa T.F."/>
            <person name="Liu W."/>
            <person name="Song Y."/>
            <person name="Salvetti E."/>
            <person name="Wrobel A."/>
            <person name="Rasinkangas P."/>
            <person name="Parkhill J."/>
            <person name="Rea M.C."/>
            <person name="O'Sullivan O."/>
            <person name="Ritari J."/>
            <person name="Douillard F.P."/>
            <person name="Paul Ross R."/>
            <person name="Yang R."/>
            <person name="Briner A.E."/>
            <person name="Felis G.E."/>
            <person name="de Vos W.M."/>
            <person name="Barrangou R."/>
            <person name="Klaenhammer T.R."/>
            <person name="Caufield P.W."/>
            <person name="Cui Y."/>
            <person name="Zhang H."/>
            <person name="O'Toole P.W."/>
        </authorList>
    </citation>
    <scope>NUCLEOTIDE SEQUENCE [LARGE SCALE GENOMIC DNA]</scope>
    <source>
        <strain evidence="4 7">ATCC BAA-66</strain>
        <strain evidence="5 6">DSM 13344</strain>
    </source>
</reference>
<evidence type="ECO:0000313" key="4">
    <source>
        <dbReference type="EMBL" id="KRN28591.1"/>
    </source>
</evidence>
<evidence type="ECO:0000259" key="3">
    <source>
        <dbReference type="PROSITE" id="PS51831"/>
    </source>
</evidence>
<evidence type="ECO:0000313" key="7">
    <source>
        <dbReference type="Proteomes" id="UP000051751"/>
    </source>
</evidence>
<dbReference type="PANTHER" id="PTHR37294">
    <property type="entry name" value="3'-5' EXORIBONUCLEASE YHAM"/>
    <property type="match status" value="1"/>
</dbReference>
<comment type="caution">
    <text evidence="4">The sequence shown here is derived from an EMBL/GenBank/DDBJ whole genome shotgun (WGS) entry which is preliminary data.</text>
</comment>
<dbReference type="STRING" id="81857.IV38_GL000790"/>
<dbReference type="SUPFAM" id="SSF109604">
    <property type="entry name" value="HD-domain/PDEase-like"/>
    <property type="match status" value="1"/>
</dbReference>
<organism evidence="4 7">
    <name type="scientific">Lactobacillus selangorensis</name>
    <dbReference type="NCBI Taxonomy" id="81857"/>
    <lineage>
        <taxon>Bacteria</taxon>
        <taxon>Bacillati</taxon>
        <taxon>Bacillota</taxon>
        <taxon>Bacilli</taxon>
        <taxon>Lactobacillales</taxon>
        <taxon>Lactobacillaceae</taxon>
        <taxon>Lactobacillus</taxon>
    </lineage>
</organism>
<sequence length="335" mass="37667">MLFQVADQAVVQGTAVLQEIKVQATKNGKSQYASGVLVTPDEKVPVKIWDVDDTINQLNNHVVDFTAQRNDYNGQLQFVVQKLAANEQASIRDYLPSSYWSRQEVAAGFKHFLGKITDPLYHQVVNACYKQVDQEITDPLFDMPAAVKMHHAFIGGLYTHTLSMAYEAEGILAHTIYRQDINESLLYAGILLHDLGKAYCYTNATDHEETRAGSLLDHVAIMDGMLVEQFEKILQVPYGDLLKNEKVTLLRHMILSHHGKLEWGAAIKPATLEAQLLHQVDLADSRLEMARETLDQQAPDTFSDRQFGLDGARLYKETPIRPQSQTTDTDSRPAE</sequence>
<dbReference type="CDD" id="cd00077">
    <property type="entry name" value="HDc"/>
    <property type="match status" value="1"/>
</dbReference>
<dbReference type="InterPro" id="IPR003607">
    <property type="entry name" value="HD/PDEase_dom"/>
</dbReference>
<evidence type="ECO:0000313" key="5">
    <source>
        <dbReference type="EMBL" id="KRN32999.1"/>
    </source>
</evidence>
<dbReference type="InterPro" id="IPR050798">
    <property type="entry name" value="YhaM_exoribonuc/phosphodiest"/>
</dbReference>
<dbReference type="Proteomes" id="UP000051645">
    <property type="component" value="Unassembled WGS sequence"/>
</dbReference>
<dbReference type="InterPro" id="IPR006674">
    <property type="entry name" value="HD_domain"/>
</dbReference>
<feature type="domain" description="HD" evidence="3">
    <location>
        <begin position="157"/>
        <end position="286"/>
    </location>
</feature>
<evidence type="ECO:0000313" key="6">
    <source>
        <dbReference type="Proteomes" id="UP000051645"/>
    </source>
</evidence>
<keyword evidence="1" id="KW-0378">Hydrolase</keyword>
<evidence type="ECO:0000256" key="1">
    <source>
        <dbReference type="ARBA" id="ARBA00022801"/>
    </source>
</evidence>
<dbReference type="Gene3D" id="1.10.3210.10">
    <property type="entry name" value="Hypothetical protein af1432"/>
    <property type="match status" value="1"/>
</dbReference>
<evidence type="ECO:0000256" key="2">
    <source>
        <dbReference type="SAM" id="MobiDB-lite"/>
    </source>
</evidence>
<name>A0A0R2FIV6_9LACO</name>
<dbReference type="Proteomes" id="UP000051751">
    <property type="component" value="Unassembled WGS sequence"/>
</dbReference>
<dbReference type="EMBL" id="JQAT01000002">
    <property type="protein sequence ID" value="KRN28591.1"/>
    <property type="molecule type" value="Genomic_DNA"/>
</dbReference>
<dbReference type="Pfam" id="PF01966">
    <property type="entry name" value="HD"/>
    <property type="match status" value="1"/>
</dbReference>
<dbReference type="GO" id="GO:0031125">
    <property type="term" value="P:rRNA 3'-end processing"/>
    <property type="evidence" value="ECO:0007669"/>
    <property type="project" value="TreeGrafter"/>
</dbReference>
<dbReference type="GO" id="GO:0016787">
    <property type="term" value="F:hydrolase activity"/>
    <property type="evidence" value="ECO:0007669"/>
    <property type="project" value="UniProtKB-KW"/>
</dbReference>
<feature type="region of interest" description="Disordered" evidence="2">
    <location>
        <begin position="312"/>
        <end position="335"/>
    </location>
</feature>
<proteinExistence type="predicted"/>
<dbReference type="PROSITE" id="PS51831">
    <property type="entry name" value="HD"/>
    <property type="match status" value="1"/>
</dbReference>
<protein>
    <submittedName>
        <fullName evidence="4">CMP-binding factor</fullName>
    </submittedName>
</protein>
<dbReference type="RefSeq" id="WP_057769222.1">
    <property type="nucleotide sequence ID" value="NZ_JQAT01000002.1"/>
</dbReference>
<dbReference type="PATRIC" id="fig|81857.3.peg.792"/>